<dbReference type="InterPro" id="IPR014001">
    <property type="entry name" value="Helicase_ATP-bd"/>
</dbReference>
<reference evidence="8 11" key="3">
    <citation type="submission" date="2019-09" db="EMBL/GenBank/DDBJ databases">
        <title>Draft genome sequences of 48 bacterial type strains from the CCUG.</title>
        <authorList>
            <person name="Tunovic T."/>
            <person name="Pineiro-Iglesias B."/>
            <person name="Unosson C."/>
            <person name="Inganas E."/>
            <person name="Ohlen M."/>
            <person name="Cardew S."/>
            <person name="Jensie-Markopoulos S."/>
            <person name="Salva-Serra F."/>
            <person name="Jaen-Luchoro D."/>
            <person name="Karlsson R."/>
            <person name="Svensson-Stadler L."/>
            <person name="Chun J."/>
            <person name="Moore E."/>
        </authorList>
    </citation>
    <scope>NUCLEOTIDE SEQUENCE [LARGE SCALE GENOMIC DNA]</scope>
    <source>
        <strain evidence="8 11">CCUG 51522</strain>
    </source>
</reference>
<dbReference type="GO" id="GO:0005524">
    <property type="term" value="F:ATP binding"/>
    <property type="evidence" value="ECO:0007669"/>
    <property type="project" value="UniProtKB-KW"/>
</dbReference>
<dbReference type="Pfam" id="PF00271">
    <property type="entry name" value="Helicase_C"/>
    <property type="match status" value="1"/>
</dbReference>
<dbReference type="GO" id="GO:0016787">
    <property type="term" value="F:hydrolase activity"/>
    <property type="evidence" value="ECO:0007669"/>
    <property type="project" value="UniProtKB-KW"/>
</dbReference>
<evidence type="ECO:0000313" key="8">
    <source>
        <dbReference type="EMBL" id="KAB0500498.1"/>
    </source>
</evidence>
<protein>
    <submittedName>
        <fullName evidence="8">DEAD/DEAH box helicase</fullName>
    </submittedName>
    <submittedName>
        <fullName evidence="9">Superfamily II DNA or RNA helicase, SNF2 family</fullName>
    </submittedName>
</protein>
<organism evidence="9 10">
    <name type="scientific">Pseudomonas lini</name>
    <dbReference type="NCBI Taxonomy" id="163011"/>
    <lineage>
        <taxon>Bacteria</taxon>
        <taxon>Pseudomonadati</taxon>
        <taxon>Pseudomonadota</taxon>
        <taxon>Gammaproteobacteria</taxon>
        <taxon>Pseudomonadales</taxon>
        <taxon>Pseudomonadaceae</taxon>
        <taxon>Pseudomonas</taxon>
    </lineage>
</organism>
<keyword evidence="1" id="KW-0547">Nucleotide-binding</keyword>
<dbReference type="Proteomes" id="UP000434925">
    <property type="component" value="Unassembled WGS sequence"/>
</dbReference>
<dbReference type="CDD" id="cd18011">
    <property type="entry name" value="DEXDc_RapA"/>
    <property type="match status" value="1"/>
</dbReference>
<gene>
    <name evidence="8" type="ORF">F7R14_24555</name>
    <name evidence="9" type="ORF">SAMN04490191_3239</name>
</gene>
<name>A0A1H1XTQ8_9PSED</name>
<evidence type="ECO:0000259" key="6">
    <source>
        <dbReference type="PROSITE" id="PS51192"/>
    </source>
</evidence>
<keyword evidence="10" id="KW-1185">Reference proteome</keyword>
<dbReference type="PANTHER" id="PTHR10799">
    <property type="entry name" value="SNF2/RAD54 HELICASE FAMILY"/>
    <property type="match status" value="1"/>
</dbReference>
<dbReference type="GO" id="GO:0004386">
    <property type="term" value="F:helicase activity"/>
    <property type="evidence" value="ECO:0007669"/>
    <property type="project" value="UniProtKB-KW"/>
</dbReference>
<dbReference type="Gene3D" id="3.40.50.10810">
    <property type="entry name" value="Tandem AAA-ATPase domain"/>
    <property type="match status" value="1"/>
</dbReference>
<accession>A0A1H1XTQ8</accession>
<evidence type="ECO:0000256" key="1">
    <source>
        <dbReference type="ARBA" id="ARBA00022741"/>
    </source>
</evidence>
<dbReference type="EMBL" id="LT629746">
    <property type="protein sequence ID" value="SDT12431.1"/>
    <property type="molecule type" value="Genomic_DNA"/>
</dbReference>
<reference evidence="10" key="1">
    <citation type="submission" date="2016-10" db="EMBL/GenBank/DDBJ databases">
        <authorList>
            <person name="Varghese N."/>
            <person name="Submissions S."/>
        </authorList>
    </citation>
    <scope>NUCLEOTIDE SEQUENCE [LARGE SCALE GENOMIC DNA]</scope>
    <source>
        <strain evidence="10">BS3782</strain>
    </source>
</reference>
<keyword evidence="2" id="KW-0378">Hydrolase</keyword>
<evidence type="ECO:0000256" key="3">
    <source>
        <dbReference type="ARBA" id="ARBA00022806"/>
    </source>
</evidence>
<sequence length="942" mass="106672">MTEHTLIPAIGCWVSQLLPSGSGDRKGVVKKILRAETGAELEVNWLIPERFTSCVAASKVKSGFTNGMDVEDVTPGAGVSSLGIGSVMQQRVLASSEQVLVDFAESGERHWLPYQNLRQVRRAKLRFLNAQKAEPVDAERLRLRLLAHAIETWNENTGVLSHLDIDPLPHQIHLVHHILASGNYNWLIADDVGLGKTIETGMLLHALNQRGTAKRVLLVTPAGLTRQWQEELCRFDLDDFQIYGEDFNINEARHWKMHDRVIGSLDRFKQEGHLESLMQADEWDLIIFDEGHRLSRRQYGLKLTSSDRYDLAAALRSKTKHLLLLSATPHQGLHDKFIALLELLRPDRHQELMMLSLKPEILHDMIYRNHKADVTDAEGNFIFQGKITRAMRVPASAHSSAFDGTLQSYLRRGYAASAAQGRKGNPIGFVMTVYRKLAASSSAAIHNALRNRLARLVNERNEVFTALEPTDERFFGEWEEQLSTDAKEFFDGEIHLLETLIEEAASLKDNDLKLQLFVNDVIGKIQHSHPGEKVLIFTEYRTTQQYLREALNNRFGDTAVELINGSMKHSERREAIARFEDKGLFLISTEAGGEGINLQRHCHIVVNYDLPWNPMRLVQRIGRLYRYGQKLKVLVFNIHQTDTMDQQIIDLMYERIDSVVDDMAQVQKYEFNEGLKDEILGEVAELIDVEDILLAATQEGIDRTRERIDEALRQAQSAAAKQRELFAHAASGNPAELRHELVITQEHLQSFALGMFNQVGIEVIEQVLKDQLIRIRLPEAARPKIGMSLKASLRLDVTVHRELAVSRPGVQLLDLNSSLMKYLLREALSYDFGGHIAAFKHPSLGSGAVFGAMLRWQSQQGKRMRQEFVMSHVENGHTLLNSEVVGRWLLEPAIGLAFQSTPEQSKVIFACAESEINQRLESVSNRYLMPESLQWIAASWVV</sequence>
<dbReference type="SMART" id="SM00490">
    <property type="entry name" value="HELICc"/>
    <property type="match status" value="1"/>
</dbReference>
<dbReference type="Gene3D" id="3.40.50.300">
    <property type="entry name" value="P-loop containing nucleotide triphosphate hydrolases"/>
    <property type="match status" value="1"/>
</dbReference>
<evidence type="ECO:0000313" key="11">
    <source>
        <dbReference type="Proteomes" id="UP000434925"/>
    </source>
</evidence>
<dbReference type="InterPro" id="IPR057342">
    <property type="entry name" value="DEXDc_RapA"/>
</dbReference>
<dbReference type="Pfam" id="PF00176">
    <property type="entry name" value="SNF2-rel_dom"/>
    <property type="match status" value="1"/>
</dbReference>
<dbReference type="Proteomes" id="UP000182814">
    <property type="component" value="Chromosome I"/>
</dbReference>
<dbReference type="PROSITE" id="PS51192">
    <property type="entry name" value="HELICASE_ATP_BIND_1"/>
    <property type="match status" value="1"/>
</dbReference>
<feature type="domain" description="Helicase C-terminal" evidence="7">
    <location>
        <begin position="517"/>
        <end position="667"/>
    </location>
</feature>
<dbReference type="PROSITE" id="PS51194">
    <property type="entry name" value="HELICASE_CTER"/>
    <property type="match status" value="1"/>
</dbReference>
<dbReference type="InterPro" id="IPR038718">
    <property type="entry name" value="SNF2-like_sf"/>
</dbReference>
<keyword evidence="5" id="KW-0175">Coiled coil</keyword>
<dbReference type="InterPro" id="IPR027417">
    <property type="entry name" value="P-loop_NTPase"/>
</dbReference>
<evidence type="ECO:0000256" key="5">
    <source>
        <dbReference type="SAM" id="Coils"/>
    </source>
</evidence>
<evidence type="ECO:0000256" key="4">
    <source>
        <dbReference type="ARBA" id="ARBA00022840"/>
    </source>
</evidence>
<feature type="coiled-coil region" evidence="5">
    <location>
        <begin position="694"/>
        <end position="721"/>
    </location>
</feature>
<dbReference type="InterPro" id="IPR000330">
    <property type="entry name" value="SNF2_N"/>
</dbReference>
<dbReference type="InterPro" id="IPR001650">
    <property type="entry name" value="Helicase_C-like"/>
</dbReference>
<reference evidence="9" key="2">
    <citation type="submission" date="2016-10" db="EMBL/GenBank/DDBJ databases">
        <authorList>
            <person name="de Groot N.N."/>
        </authorList>
    </citation>
    <scope>NUCLEOTIDE SEQUENCE [LARGE SCALE GENOMIC DNA]</scope>
    <source>
        <strain evidence="9">BS3782</strain>
    </source>
</reference>
<dbReference type="RefSeq" id="WP_082157879.1">
    <property type="nucleotide sequence ID" value="NZ_JYLB01000010.1"/>
</dbReference>
<keyword evidence="4" id="KW-0067">ATP-binding</keyword>
<dbReference type="InterPro" id="IPR049730">
    <property type="entry name" value="SNF2/RAD54-like_C"/>
</dbReference>
<dbReference type="SUPFAM" id="SSF52540">
    <property type="entry name" value="P-loop containing nucleoside triphosphate hydrolases"/>
    <property type="match status" value="2"/>
</dbReference>
<proteinExistence type="predicted"/>
<evidence type="ECO:0000313" key="10">
    <source>
        <dbReference type="Proteomes" id="UP000182814"/>
    </source>
</evidence>
<evidence type="ECO:0000256" key="2">
    <source>
        <dbReference type="ARBA" id="ARBA00022801"/>
    </source>
</evidence>
<dbReference type="EMBL" id="VZPO01000011">
    <property type="protein sequence ID" value="KAB0500498.1"/>
    <property type="molecule type" value="Genomic_DNA"/>
</dbReference>
<evidence type="ECO:0000259" key="7">
    <source>
        <dbReference type="PROSITE" id="PS51194"/>
    </source>
</evidence>
<feature type="domain" description="Helicase ATP-binding" evidence="6">
    <location>
        <begin position="177"/>
        <end position="347"/>
    </location>
</feature>
<dbReference type="SMART" id="SM00487">
    <property type="entry name" value="DEXDc"/>
    <property type="match status" value="1"/>
</dbReference>
<dbReference type="AlphaFoldDB" id="A0A1H1XTQ8"/>
<evidence type="ECO:0000313" key="9">
    <source>
        <dbReference type="EMBL" id="SDT12431.1"/>
    </source>
</evidence>
<dbReference type="CDD" id="cd18793">
    <property type="entry name" value="SF2_C_SNF"/>
    <property type="match status" value="1"/>
</dbReference>
<keyword evidence="3 9" id="KW-0347">Helicase</keyword>